<dbReference type="WBParaSite" id="L893_g33284.t1">
    <property type="protein sequence ID" value="L893_g33284.t1"/>
    <property type="gene ID" value="L893_g33284"/>
</dbReference>
<keyword evidence="3" id="KW-1185">Reference proteome</keyword>
<feature type="region of interest" description="Disordered" evidence="1">
    <location>
        <begin position="1"/>
        <end position="30"/>
    </location>
</feature>
<reference evidence="4" key="1">
    <citation type="submission" date="2016-11" db="UniProtKB">
        <authorList>
            <consortium name="WormBaseParasite"/>
        </authorList>
    </citation>
    <scope>IDENTIFICATION</scope>
</reference>
<evidence type="ECO:0000256" key="1">
    <source>
        <dbReference type="SAM" id="MobiDB-lite"/>
    </source>
</evidence>
<protein>
    <submittedName>
        <fullName evidence="4">AP3B1_C domain-containing protein</fullName>
    </submittedName>
</protein>
<dbReference type="InterPro" id="IPR029390">
    <property type="entry name" value="AP3B_C"/>
</dbReference>
<dbReference type="SMART" id="SM01355">
    <property type="entry name" value="AP3B1_C"/>
    <property type="match status" value="1"/>
</dbReference>
<dbReference type="Proteomes" id="UP000095287">
    <property type="component" value="Unplaced"/>
</dbReference>
<dbReference type="AlphaFoldDB" id="A0A1I8A697"/>
<evidence type="ECO:0000259" key="2">
    <source>
        <dbReference type="SMART" id="SM01355"/>
    </source>
</evidence>
<evidence type="ECO:0000313" key="4">
    <source>
        <dbReference type="WBParaSite" id="L893_g33284.t1"/>
    </source>
</evidence>
<proteinExistence type="predicted"/>
<accession>A0A1I8A697</accession>
<feature type="domain" description="AP-3 complex subunit beta C-terminal" evidence="2">
    <location>
        <begin position="61"/>
        <end position="181"/>
    </location>
</feature>
<sequence length="309" mass="34161">MHETVLWKNSSKHRGDSGQQSQDQLRHRHTNGGDACCAGEIGCDFVKFTLTETPKKVEEPSSNNVDLLLDLNFDGMSINTNVSKHVRASAQYVDDEFRPALTLPGLEVRRRFTRSPSLFSNSMCAVELLISLSGDFECSEPLTIEPKRVEGVETGGTVSLLDFKKGQKKVMVGIDFGDGLKHSEWTVRWNGAEYSMKVEASLGEQVEAIELKADEFKELVGRLGGMQCHKQRVKGTLARFSPRQLYKLANCKQVQGIKMSFAAQTVSKKSPVLISLSDASGDGIDVSVYCENVVFGSMLSRYIEANIQV</sequence>
<dbReference type="InterPro" id="IPR056314">
    <property type="entry name" value="AP3B1/2_C"/>
</dbReference>
<name>A0A1I8A697_9BILA</name>
<dbReference type="Pfam" id="PF24080">
    <property type="entry name" value="AP3B1_C_2"/>
    <property type="match status" value="1"/>
</dbReference>
<dbReference type="Pfam" id="PF14796">
    <property type="entry name" value="AP3B1_C"/>
    <property type="match status" value="1"/>
</dbReference>
<organism evidence="3 4">
    <name type="scientific">Steinernema glaseri</name>
    <dbReference type="NCBI Taxonomy" id="37863"/>
    <lineage>
        <taxon>Eukaryota</taxon>
        <taxon>Metazoa</taxon>
        <taxon>Ecdysozoa</taxon>
        <taxon>Nematoda</taxon>
        <taxon>Chromadorea</taxon>
        <taxon>Rhabditida</taxon>
        <taxon>Tylenchina</taxon>
        <taxon>Panagrolaimomorpha</taxon>
        <taxon>Strongyloidoidea</taxon>
        <taxon>Steinernematidae</taxon>
        <taxon>Steinernema</taxon>
    </lineage>
</organism>
<evidence type="ECO:0000313" key="3">
    <source>
        <dbReference type="Proteomes" id="UP000095287"/>
    </source>
</evidence>